<evidence type="ECO:0008006" key="3">
    <source>
        <dbReference type="Google" id="ProtNLM"/>
    </source>
</evidence>
<name>A0ABV1GIN7_9FIRM</name>
<accession>A0ABV1GIN7</accession>
<dbReference type="Proteomes" id="UP001477672">
    <property type="component" value="Unassembled WGS sequence"/>
</dbReference>
<dbReference type="SUPFAM" id="SSF52540">
    <property type="entry name" value="P-loop containing nucleoside triphosphate hydrolases"/>
    <property type="match status" value="1"/>
</dbReference>
<evidence type="ECO:0000313" key="2">
    <source>
        <dbReference type="Proteomes" id="UP001477672"/>
    </source>
</evidence>
<reference evidence="1 2" key="1">
    <citation type="submission" date="2024-03" db="EMBL/GenBank/DDBJ databases">
        <title>Human intestinal bacterial collection.</title>
        <authorList>
            <person name="Pauvert C."/>
            <person name="Hitch T.C.A."/>
            <person name="Clavel T."/>
        </authorList>
    </citation>
    <scope>NUCLEOTIDE SEQUENCE [LARGE SCALE GENOMIC DNA]</scope>
    <source>
        <strain evidence="1 2">CLA-JM-H11</strain>
    </source>
</reference>
<protein>
    <recommendedName>
        <fullName evidence="3">ATP-binding protein</fullName>
    </recommendedName>
</protein>
<proteinExistence type="predicted"/>
<dbReference type="InterPro" id="IPR027417">
    <property type="entry name" value="P-loop_NTPase"/>
</dbReference>
<gene>
    <name evidence="1" type="ORF">WMO24_14920</name>
</gene>
<sequence>MQGKALDFFLGSLSPSGFHSYFKNAYPQLEHGTVLLLKAGPGCGKSQLLSRIGQKLLDCGETVERIHCSAHPSSLDGVICQRLHFAVFDATEPHILEPDYPLAFERVISLDSFLNPALLAQNRRQIAEISEQSHRASERSVRYLSAAACLLQDTERTVFGCTDTAKVKQFAHTLARRYFSQPGSGAWEDIRLLSAITPDQITLFKQTVSQLAENIVVLDDPYGAAGRLLMQELRQIALSSQNHIITCYCPFEPYGKIDHLFLPEQNTAFVLSSAYLPLEFDSQRTIHATRFMNHNGLMLRKKRIRFNQKATRDLIRQACKLYREAQQARSALKACYASASRQEEFDCELSRLEKTILSSL</sequence>
<comment type="caution">
    <text evidence="1">The sequence shown here is derived from an EMBL/GenBank/DDBJ whole genome shotgun (WGS) entry which is preliminary data.</text>
</comment>
<organism evidence="1 2">
    <name type="scientific">Ruthenibacterium intestinale</name>
    <dbReference type="NCBI Taxonomy" id="3133163"/>
    <lineage>
        <taxon>Bacteria</taxon>
        <taxon>Bacillati</taxon>
        <taxon>Bacillota</taxon>
        <taxon>Clostridia</taxon>
        <taxon>Eubacteriales</taxon>
        <taxon>Oscillospiraceae</taxon>
        <taxon>Ruthenibacterium</taxon>
    </lineage>
</organism>
<dbReference type="EMBL" id="JBBMFA010000113">
    <property type="protein sequence ID" value="MEQ2521707.1"/>
    <property type="molecule type" value="Genomic_DNA"/>
</dbReference>
<evidence type="ECO:0000313" key="1">
    <source>
        <dbReference type="EMBL" id="MEQ2521707.1"/>
    </source>
</evidence>
<keyword evidence="2" id="KW-1185">Reference proteome</keyword>